<keyword evidence="5" id="KW-1185">Reference proteome</keyword>
<organism evidence="4">
    <name type="scientific">Mucor ambiguus</name>
    <dbReference type="NCBI Taxonomy" id="91626"/>
    <lineage>
        <taxon>Eukaryota</taxon>
        <taxon>Fungi</taxon>
        <taxon>Fungi incertae sedis</taxon>
        <taxon>Mucoromycota</taxon>
        <taxon>Mucoromycotina</taxon>
        <taxon>Mucoromycetes</taxon>
        <taxon>Mucorales</taxon>
        <taxon>Mucorineae</taxon>
        <taxon>Mucoraceae</taxon>
        <taxon>Mucor</taxon>
    </lineage>
</organism>
<feature type="chain" id="PRO_5002199608" description="Yeast cell wall synthesis Kre9/Knh1-like N-terminal domain-containing protein" evidence="2">
    <location>
        <begin position="24"/>
        <end position="241"/>
    </location>
</feature>
<feature type="signal peptide" evidence="2">
    <location>
        <begin position="1"/>
        <end position="23"/>
    </location>
</feature>
<dbReference type="PANTHER" id="PTHR40633:SF1">
    <property type="entry name" value="GPI ANCHORED SERINE-THREONINE RICH PROTEIN (AFU_ORTHOLOGUE AFUA_1G03630)"/>
    <property type="match status" value="1"/>
</dbReference>
<dbReference type="Proteomes" id="UP000053815">
    <property type="component" value="Unassembled WGS sequence"/>
</dbReference>
<keyword evidence="1 2" id="KW-0732">Signal</keyword>
<dbReference type="AlphaFoldDB" id="A0A0C9M6R0"/>
<dbReference type="InterPro" id="IPR018466">
    <property type="entry name" value="Kre9/Knh1-like_N"/>
</dbReference>
<evidence type="ECO:0000256" key="2">
    <source>
        <dbReference type="SAM" id="SignalP"/>
    </source>
</evidence>
<evidence type="ECO:0000313" key="5">
    <source>
        <dbReference type="Proteomes" id="UP000053815"/>
    </source>
</evidence>
<dbReference type="EMBL" id="DF836312">
    <property type="protein sequence ID" value="GAN02509.1"/>
    <property type="molecule type" value="Genomic_DNA"/>
</dbReference>
<protein>
    <recommendedName>
        <fullName evidence="3">Yeast cell wall synthesis Kre9/Knh1-like N-terminal domain-containing protein</fullName>
    </recommendedName>
</protein>
<proteinExistence type="predicted"/>
<sequence length="241" mass="24276">MVSIKTFLASSVALIVAFVNVEAAVSPTYPSPGTIQIEGQSYDITWSFDGKDPKTTYTIDFMTGSNDVQTKLETVATKVPASQLKYSFVAPQVSPNSAIYFFMFTGSDGVSAWTTRFGIAGADGKLVAETEKTQPNGDAIPWGTGKLLSGAAVNANASSSLPATASVSSVAAAASSVVSSSANIAVAVASSSASAAVVPAAATTPVPSVAQVVSNKDSSSAAMVKPALTLVSAAVAAYFAL</sequence>
<dbReference type="PANTHER" id="PTHR40633">
    <property type="entry name" value="MATRIX PROTEIN, PUTATIVE (AFU_ORTHOLOGUE AFUA_8G05410)-RELATED"/>
    <property type="match status" value="1"/>
</dbReference>
<name>A0A0C9M6R0_9FUNG</name>
<gene>
    <name evidence="4" type="ORF">MAM1_0023d01953</name>
</gene>
<evidence type="ECO:0000313" key="4">
    <source>
        <dbReference type="EMBL" id="GAN02509.1"/>
    </source>
</evidence>
<evidence type="ECO:0000256" key="1">
    <source>
        <dbReference type="ARBA" id="ARBA00022729"/>
    </source>
</evidence>
<dbReference type="Pfam" id="PF10342">
    <property type="entry name" value="Kre9_KNH"/>
    <property type="match status" value="1"/>
</dbReference>
<reference evidence="4" key="1">
    <citation type="submission" date="2014-09" db="EMBL/GenBank/DDBJ databases">
        <title>Draft genome sequence of an oleaginous Mucoromycotina fungus Mucor ambiguus NBRC6742.</title>
        <authorList>
            <person name="Takeda I."/>
            <person name="Yamane N."/>
            <person name="Morita T."/>
            <person name="Tamano K."/>
            <person name="Machida M."/>
            <person name="Baker S."/>
            <person name="Koike H."/>
        </authorList>
    </citation>
    <scope>NUCLEOTIDE SEQUENCE</scope>
    <source>
        <strain evidence="4">NBRC 6742</strain>
    </source>
</reference>
<evidence type="ECO:0000259" key="3">
    <source>
        <dbReference type="Pfam" id="PF10342"/>
    </source>
</evidence>
<dbReference type="InterPro" id="IPR052982">
    <property type="entry name" value="SRP1/TIP1-like"/>
</dbReference>
<accession>A0A0C9M6R0</accession>
<feature type="domain" description="Yeast cell wall synthesis Kre9/Knh1-like N-terminal" evidence="3">
    <location>
        <begin position="31"/>
        <end position="119"/>
    </location>
</feature>
<dbReference type="OrthoDB" id="2432613at2759"/>
<dbReference type="STRING" id="91626.A0A0C9M6R0"/>